<accession>A0AAE0BKZ7</accession>
<dbReference type="Proteomes" id="UP001190700">
    <property type="component" value="Unassembled WGS sequence"/>
</dbReference>
<evidence type="ECO:0000259" key="1">
    <source>
        <dbReference type="Pfam" id="PF12705"/>
    </source>
</evidence>
<evidence type="ECO:0000313" key="2">
    <source>
        <dbReference type="EMBL" id="KAK3237914.1"/>
    </source>
</evidence>
<dbReference type="InterPro" id="IPR011604">
    <property type="entry name" value="PDDEXK-like_dom_sf"/>
</dbReference>
<name>A0AAE0BKZ7_9CHLO</name>
<reference evidence="2 3" key="1">
    <citation type="journal article" date="2015" name="Genome Biol. Evol.">
        <title>Comparative Genomics of a Bacterivorous Green Alga Reveals Evolutionary Causalities and Consequences of Phago-Mixotrophic Mode of Nutrition.</title>
        <authorList>
            <person name="Burns J.A."/>
            <person name="Paasch A."/>
            <person name="Narechania A."/>
            <person name="Kim E."/>
        </authorList>
    </citation>
    <scope>NUCLEOTIDE SEQUENCE [LARGE SCALE GENOMIC DNA]</scope>
    <source>
        <strain evidence="2 3">PLY_AMNH</strain>
    </source>
</reference>
<dbReference type="Gene3D" id="3.90.320.10">
    <property type="match status" value="1"/>
</dbReference>
<dbReference type="AlphaFoldDB" id="A0AAE0BKZ7"/>
<dbReference type="EMBL" id="LGRX02034398">
    <property type="protein sequence ID" value="KAK3237914.1"/>
    <property type="molecule type" value="Genomic_DNA"/>
</dbReference>
<proteinExistence type="predicted"/>
<protein>
    <recommendedName>
        <fullName evidence="1">PD-(D/E)XK endonuclease-like domain-containing protein</fullName>
    </recommendedName>
</protein>
<sequence>MTTNETQKSKDLPKDLDELVTLTEPGHVYTYRESQETLTSTTTFLKQFYENFDPDTVLHKNYDRWQARSDPRYVGKTRDQIKDQWKAKGESARNLGVQMHQMIDRKLNEEALDVGDKSILPELIQFDHFMRDEELQPYRSEWTIFDEEARIGGTVDLLVTNEDGTCDLIDWKRTSKDLSPSAQSWRNMKGCMSDYEDNTYNRYRLQLCVYRMILEANYGVSIRAMRLVQLSSELEEYIVHDIKALPREVIKQIREVRLSQVEPLSLSVPTSIQLKSRAEDIPNTDEHAAMNKEWKTSSAADNLDQAMQQLTYCGNRKWLKKNKSSSGLWRVKATTAALHCTPLKPSGKYVCSNRFHGKQVLLVGSYASAIMI</sequence>
<evidence type="ECO:0000313" key="3">
    <source>
        <dbReference type="Proteomes" id="UP001190700"/>
    </source>
</evidence>
<feature type="domain" description="PD-(D/E)XK endonuclease-like" evidence="1">
    <location>
        <begin position="122"/>
        <end position="245"/>
    </location>
</feature>
<organism evidence="2 3">
    <name type="scientific">Cymbomonas tetramitiformis</name>
    <dbReference type="NCBI Taxonomy" id="36881"/>
    <lineage>
        <taxon>Eukaryota</taxon>
        <taxon>Viridiplantae</taxon>
        <taxon>Chlorophyta</taxon>
        <taxon>Pyramimonadophyceae</taxon>
        <taxon>Pyramimonadales</taxon>
        <taxon>Pyramimonadaceae</taxon>
        <taxon>Cymbomonas</taxon>
    </lineage>
</organism>
<comment type="caution">
    <text evidence="2">The sequence shown here is derived from an EMBL/GenBank/DDBJ whole genome shotgun (WGS) entry which is preliminary data.</text>
</comment>
<dbReference type="InterPro" id="IPR038726">
    <property type="entry name" value="PDDEXK_AddAB-type"/>
</dbReference>
<dbReference type="Pfam" id="PF12705">
    <property type="entry name" value="PDDEXK_1"/>
    <property type="match status" value="1"/>
</dbReference>
<gene>
    <name evidence="2" type="ORF">CYMTET_52039</name>
</gene>
<keyword evidence="3" id="KW-1185">Reference proteome</keyword>